<feature type="domain" description="Lipoyl-binding" evidence="13">
    <location>
        <begin position="575"/>
        <end position="648"/>
    </location>
</feature>
<keyword evidence="6" id="KW-0436">Ligase</keyword>
<evidence type="ECO:0000313" key="17">
    <source>
        <dbReference type="Proteomes" id="UP000015462"/>
    </source>
</evidence>
<reference evidence="16 17" key="1">
    <citation type="journal article" date="2013" name="Genome Announc.">
        <title>Genome Sequence of the Pyrene- and Fluoranthene-Degrading Bacterium Cycloclasticus sp. Strain PY97M.</title>
        <authorList>
            <person name="Cui Z."/>
            <person name="Xu G."/>
            <person name="Li Q."/>
            <person name="Gao W."/>
            <person name="Zheng L."/>
        </authorList>
    </citation>
    <scope>NUCLEOTIDE SEQUENCE [LARGE SCALE GENOMIC DNA]</scope>
    <source>
        <strain evidence="16 17">PY97M</strain>
    </source>
</reference>
<keyword evidence="9" id="KW-0092">Biotin</keyword>
<evidence type="ECO:0000259" key="15">
    <source>
        <dbReference type="PROSITE" id="PS50979"/>
    </source>
</evidence>
<comment type="caution">
    <text evidence="16">The sequence shown here is derived from an EMBL/GenBank/DDBJ whole genome shotgun (WGS) entry which is preliminary data.</text>
</comment>
<accession>A0AB33Z284</accession>
<dbReference type="Pfam" id="PF02786">
    <property type="entry name" value="CPSase_L_D2"/>
    <property type="match status" value="1"/>
</dbReference>
<dbReference type="InterPro" id="IPR011761">
    <property type="entry name" value="ATP-grasp"/>
</dbReference>
<feature type="domain" description="Biotin carboxylation" evidence="15">
    <location>
        <begin position="3"/>
        <end position="448"/>
    </location>
</feature>
<dbReference type="InterPro" id="IPR005481">
    <property type="entry name" value="BC-like_N"/>
</dbReference>
<protein>
    <recommendedName>
        <fullName evidence="5">Biotin carboxylase</fullName>
    </recommendedName>
    <alternativeName>
        <fullName evidence="10">Acetyl-coenzyme A carboxylase biotin carboxylase subunit A</fullName>
    </alternativeName>
</protein>
<dbReference type="GO" id="GO:0005524">
    <property type="term" value="F:ATP binding"/>
    <property type="evidence" value="ECO:0007669"/>
    <property type="project" value="UniProtKB-UniRule"/>
</dbReference>
<keyword evidence="7 12" id="KW-0547">Nucleotide-binding</keyword>
<dbReference type="GO" id="GO:0046872">
    <property type="term" value="F:metal ion binding"/>
    <property type="evidence" value="ECO:0007669"/>
    <property type="project" value="InterPro"/>
</dbReference>
<dbReference type="NCBIfam" id="NF006367">
    <property type="entry name" value="PRK08591.1"/>
    <property type="match status" value="1"/>
</dbReference>
<dbReference type="PANTHER" id="PTHR18866:SF33">
    <property type="entry name" value="METHYLCROTONOYL-COA CARBOXYLASE SUBUNIT ALPHA, MITOCHONDRIAL-RELATED"/>
    <property type="match status" value="1"/>
</dbReference>
<dbReference type="Pfam" id="PF02785">
    <property type="entry name" value="Biotin_carb_C"/>
    <property type="match status" value="1"/>
</dbReference>
<dbReference type="GO" id="GO:0004075">
    <property type="term" value="F:biotin carboxylase activity"/>
    <property type="evidence" value="ECO:0007669"/>
    <property type="project" value="UniProtKB-EC"/>
</dbReference>
<dbReference type="EMBL" id="ASHL01000003">
    <property type="protein sequence ID" value="EPD13410.1"/>
    <property type="molecule type" value="Genomic_DNA"/>
</dbReference>
<dbReference type="InterPro" id="IPR011764">
    <property type="entry name" value="Biotin_carboxylation_dom"/>
</dbReference>
<feature type="domain" description="ATP-grasp" evidence="14">
    <location>
        <begin position="122"/>
        <end position="319"/>
    </location>
</feature>
<evidence type="ECO:0000256" key="12">
    <source>
        <dbReference type="PROSITE-ProRule" id="PRU00409"/>
    </source>
</evidence>
<evidence type="ECO:0000256" key="3">
    <source>
        <dbReference type="ARBA" id="ARBA00004956"/>
    </source>
</evidence>
<sequence>MNHFDTILIANRGEIAVRVIKTAKQMGYETVAVFSEADREALHVSLADKAIGIGESEVEKSYLNIDKIIAAALKTNAQAIHPGYGFLSESAEFAQRCEEANLVFIGPDSKAMAIMGNKTVARHKMLEANVPLVPGYDGPSQDNPTLQKEANRVGYPVMVKAAAGGGGRGIRIVKDPQRLITELEAARAEALSSFGSDELLLEKYIEKARHIEIQVFADQLGNTVYLGERDCSMQRRHQKVIEEAPAPNIDATLRKKMGDAAVKAAEAVNYVGAGTVEFLLCEDQSFYFLEMNTRLQVEHPVTELITGLDLVEWQLSVAAGEPLALQQDEVELKGHAIEVRLYAEDCECDFMPQTGRIRQWKMPVAKGIRVDNGIVNKQIISPYYDSMLAKIIAYGTTRELAIRRLTRALKDTVLLGLPSNKTFLLGLLEDHTFMNAEATTRYIEEQYLLAQQKQAAQVPGDSMWAIAAILLSRMPGTTGWRSTGTLSWPVRLKYQQQQRDVTVFQDGSAYRVEYGDDEIQNILILAESDGELLLQINGICCKLNVALDERHTVYIDNRSQVAMFEKISFSEKQNQDTLGANLIAPMSGKIAEVKVIKGDTVNKGDVLLVLESMKMYQELMAQQDGLVTGVYIKPNQQVEVNMPLIDIVTSEQANDE</sequence>
<evidence type="ECO:0000256" key="1">
    <source>
        <dbReference type="ARBA" id="ARBA00001953"/>
    </source>
</evidence>
<keyword evidence="17" id="KW-1185">Reference proteome</keyword>
<dbReference type="FunFam" id="3.30.1490.20:FF:000003">
    <property type="entry name" value="acetyl-CoA carboxylase isoform X1"/>
    <property type="match status" value="1"/>
</dbReference>
<comment type="subunit">
    <text evidence="4">Acetyl-CoA carboxylase is a heterohexamer of biotin carboxyl carrier protein, biotin carboxylase and the two subunits of carboxyl transferase in a 2:2 complex.</text>
</comment>
<gene>
    <name evidence="16" type="ORF">L196_05141</name>
</gene>
<comment type="cofactor">
    <cofactor evidence="1">
        <name>biotin</name>
        <dbReference type="ChEBI" id="CHEBI:57586"/>
    </cofactor>
</comment>
<dbReference type="RefSeq" id="WP_016390194.1">
    <property type="nucleotide sequence ID" value="NZ_KE646806.1"/>
</dbReference>
<dbReference type="SMART" id="SM00878">
    <property type="entry name" value="Biotin_carb_C"/>
    <property type="match status" value="1"/>
</dbReference>
<evidence type="ECO:0000256" key="9">
    <source>
        <dbReference type="ARBA" id="ARBA00023267"/>
    </source>
</evidence>
<evidence type="ECO:0000256" key="2">
    <source>
        <dbReference type="ARBA" id="ARBA00003761"/>
    </source>
</evidence>
<dbReference type="SUPFAM" id="SSF51230">
    <property type="entry name" value="Single hybrid motif"/>
    <property type="match status" value="1"/>
</dbReference>
<dbReference type="InterPro" id="IPR016185">
    <property type="entry name" value="PreATP-grasp_dom_sf"/>
</dbReference>
<dbReference type="FunFam" id="3.30.470.20:FF:000028">
    <property type="entry name" value="Methylcrotonoyl-CoA carboxylase subunit alpha, mitochondrial"/>
    <property type="match status" value="1"/>
</dbReference>
<proteinExistence type="predicted"/>
<dbReference type="Gene3D" id="3.30.470.20">
    <property type="entry name" value="ATP-grasp fold, B domain"/>
    <property type="match status" value="1"/>
</dbReference>
<dbReference type="PROSITE" id="PS50975">
    <property type="entry name" value="ATP_GRASP"/>
    <property type="match status" value="1"/>
</dbReference>
<evidence type="ECO:0000259" key="13">
    <source>
        <dbReference type="PROSITE" id="PS50968"/>
    </source>
</evidence>
<evidence type="ECO:0000313" key="16">
    <source>
        <dbReference type="EMBL" id="EPD13410.1"/>
    </source>
</evidence>
<dbReference type="Pfam" id="PF00364">
    <property type="entry name" value="Biotin_lipoyl"/>
    <property type="match status" value="1"/>
</dbReference>
<dbReference type="SUPFAM" id="SSF56059">
    <property type="entry name" value="Glutathione synthetase ATP-binding domain-like"/>
    <property type="match status" value="1"/>
</dbReference>
<evidence type="ECO:0000256" key="5">
    <source>
        <dbReference type="ARBA" id="ARBA00017242"/>
    </source>
</evidence>
<dbReference type="InterPro" id="IPR011053">
    <property type="entry name" value="Single_hybrid_motif"/>
</dbReference>
<evidence type="ECO:0000256" key="8">
    <source>
        <dbReference type="ARBA" id="ARBA00022840"/>
    </source>
</evidence>
<dbReference type="AlphaFoldDB" id="A0AB33Z284"/>
<dbReference type="InterPro" id="IPR000089">
    <property type="entry name" value="Biotin_lipoyl"/>
</dbReference>
<name>A0AB33Z284_9GAMM</name>
<comment type="function">
    <text evidence="2">This protein is a component of the acetyl coenzyme A carboxylase complex; first, biotin carboxylase catalyzes the carboxylation of the carrier protein and then the transcarboxylase transfers the carboxyl group to form malonyl-CoA.</text>
</comment>
<comment type="pathway">
    <text evidence="3">Lipid metabolism; malonyl-CoA biosynthesis; malonyl-CoA from acetyl-CoA: step 1/1.</text>
</comment>
<keyword evidence="8 12" id="KW-0067">ATP-binding</keyword>
<comment type="catalytic activity">
    <reaction evidence="11">
        <text>N(6)-biotinyl-L-lysyl-[protein] + hydrogencarbonate + ATP = N(6)-carboxybiotinyl-L-lysyl-[protein] + ADP + phosphate + H(+)</text>
        <dbReference type="Rhea" id="RHEA:13501"/>
        <dbReference type="Rhea" id="RHEA-COMP:10505"/>
        <dbReference type="Rhea" id="RHEA-COMP:10506"/>
        <dbReference type="ChEBI" id="CHEBI:15378"/>
        <dbReference type="ChEBI" id="CHEBI:17544"/>
        <dbReference type="ChEBI" id="CHEBI:30616"/>
        <dbReference type="ChEBI" id="CHEBI:43474"/>
        <dbReference type="ChEBI" id="CHEBI:83144"/>
        <dbReference type="ChEBI" id="CHEBI:83145"/>
        <dbReference type="ChEBI" id="CHEBI:456216"/>
        <dbReference type="EC" id="6.3.4.14"/>
    </reaction>
</comment>
<evidence type="ECO:0000256" key="4">
    <source>
        <dbReference type="ARBA" id="ARBA00011750"/>
    </source>
</evidence>
<evidence type="ECO:0000256" key="7">
    <source>
        <dbReference type="ARBA" id="ARBA00022741"/>
    </source>
</evidence>
<evidence type="ECO:0000256" key="10">
    <source>
        <dbReference type="ARBA" id="ARBA00033786"/>
    </source>
</evidence>
<dbReference type="PROSITE" id="PS00867">
    <property type="entry name" value="CPSASE_2"/>
    <property type="match status" value="1"/>
</dbReference>
<dbReference type="SUPFAM" id="SSF52440">
    <property type="entry name" value="PreATP-grasp domain"/>
    <property type="match status" value="1"/>
</dbReference>
<dbReference type="Pfam" id="PF00289">
    <property type="entry name" value="Biotin_carb_N"/>
    <property type="match status" value="1"/>
</dbReference>
<dbReference type="PROSITE" id="PS50979">
    <property type="entry name" value="BC"/>
    <property type="match status" value="1"/>
</dbReference>
<dbReference type="SUPFAM" id="SSF51246">
    <property type="entry name" value="Rudiment single hybrid motif"/>
    <property type="match status" value="1"/>
</dbReference>
<dbReference type="PROSITE" id="PS50968">
    <property type="entry name" value="BIOTINYL_LIPOYL"/>
    <property type="match status" value="1"/>
</dbReference>
<evidence type="ECO:0000256" key="6">
    <source>
        <dbReference type="ARBA" id="ARBA00022598"/>
    </source>
</evidence>
<dbReference type="PANTHER" id="PTHR18866">
    <property type="entry name" value="CARBOXYLASE:PYRUVATE/ACETYL-COA/PROPIONYL-COA CARBOXYLASE"/>
    <property type="match status" value="1"/>
</dbReference>
<dbReference type="InterPro" id="IPR005482">
    <property type="entry name" value="Biotin_COase_C"/>
</dbReference>
<dbReference type="InterPro" id="IPR050856">
    <property type="entry name" value="Biotin_carboxylase_complex"/>
</dbReference>
<dbReference type="Gene3D" id="2.40.50.100">
    <property type="match status" value="1"/>
</dbReference>
<dbReference type="PROSITE" id="PS00866">
    <property type="entry name" value="CPSASE_1"/>
    <property type="match status" value="1"/>
</dbReference>
<evidence type="ECO:0000256" key="11">
    <source>
        <dbReference type="ARBA" id="ARBA00048600"/>
    </source>
</evidence>
<dbReference type="InterPro" id="IPR005479">
    <property type="entry name" value="CPAse_ATP-bd"/>
</dbReference>
<dbReference type="InterPro" id="IPR011054">
    <property type="entry name" value="Rudment_hybrid_motif"/>
</dbReference>
<dbReference type="CDD" id="cd06850">
    <property type="entry name" value="biotinyl_domain"/>
    <property type="match status" value="1"/>
</dbReference>
<evidence type="ECO:0000259" key="14">
    <source>
        <dbReference type="PROSITE" id="PS50975"/>
    </source>
</evidence>
<dbReference type="Proteomes" id="UP000015462">
    <property type="component" value="Unassembled WGS sequence"/>
</dbReference>
<organism evidence="16 17">
    <name type="scientific">Cycloclasticus pugetii</name>
    <dbReference type="NCBI Taxonomy" id="34068"/>
    <lineage>
        <taxon>Bacteria</taxon>
        <taxon>Pseudomonadati</taxon>
        <taxon>Pseudomonadota</taxon>
        <taxon>Gammaproteobacteria</taxon>
        <taxon>Thiotrichales</taxon>
        <taxon>Piscirickettsiaceae</taxon>
        <taxon>Cycloclasticus</taxon>
    </lineage>
</organism>
<dbReference type="FunFam" id="3.40.50.20:FF:000010">
    <property type="entry name" value="Propionyl-CoA carboxylase subunit alpha"/>
    <property type="match status" value="1"/>
</dbReference>